<dbReference type="Gene3D" id="1.10.150.50">
    <property type="entry name" value="Transcription Factor, Ets-1"/>
    <property type="match status" value="1"/>
</dbReference>
<dbReference type="EMBL" id="LSRX01000500">
    <property type="protein sequence ID" value="OLP95505.1"/>
    <property type="molecule type" value="Genomic_DNA"/>
</dbReference>
<reference evidence="4 5" key="1">
    <citation type="submission" date="2016-02" db="EMBL/GenBank/DDBJ databases">
        <title>Genome analysis of coral dinoflagellate symbionts highlights evolutionary adaptations to a symbiotic lifestyle.</title>
        <authorList>
            <person name="Aranda M."/>
            <person name="Li Y."/>
            <person name="Liew Y.J."/>
            <person name="Baumgarten S."/>
            <person name="Simakov O."/>
            <person name="Wilson M."/>
            <person name="Piel J."/>
            <person name="Ashoor H."/>
            <person name="Bougouffa S."/>
            <person name="Bajic V.B."/>
            <person name="Ryu T."/>
            <person name="Ravasi T."/>
            <person name="Bayer T."/>
            <person name="Micklem G."/>
            <person name="Kim H."/>
            <person name="Bhak J."/>
            <person name="Lajeunesse T.C."/>
            <person name="Voolstra C.R."/>
        </authorList>
    </citation>
    <scope>NUCLEOTIDE SEQUENCE [LARGE SCALE GENOMIC DNA]</scope>
    <source>
        <strain evidence="4 5">CCMP2467</strain>
    </source>
</reference>
<feature type="coiled-coil region" evidence="1">
    <location>
        <begin position="300"/>
        <end position="327"/>
    </location>
</feature>
<organism evidence="4 5">
    <name type="scientific">Symbiodinium microadriaticum</name>
    <name type="common">Dinoflagellate</name>
    <name type="synonym">Zooxanthella microadriatica</name>
    <dbReference type="NCBI Taxonomy" id="2951"/>
    <lineage>
        <taxon>Eukaryota</taxon>
        <taxon>Sar</taxon>
        <taxon>Alveolata</taxon>
        <taxon>Dinophyceae</taxon>
        <taxon>Suessiales</taxon>
        <taxon>Symbiodiniaceae</taxon>
        <taxon>Symbiodinium</taxon>
    </lineage>
</organism>
<sequence length="692" mass="76141">MTRTPSRVDHGAGDVQGRIDTLKRLTVSSEAERLRLGFRQKPGPARQATSAGPIPSRPLDLESLDLETDHRAERAEPSPAAHKLATAASAKLRAALLFEESEAAEVHNFLVDSGLHSYADAFIENGFDCMDVVQEMEERHMRELGMKNGHMIKLKLRLASRASSSQHALAIKPGMVAETMQEISRSATSPSQKLEAPGLMPASPMPLQPSRLVEEASSCLLDGELDEAAEAAAFREAVEAWRHGRAESQAGTALRMPLQEVSPSHSPATSKRCCYHCYRQFLVRVDDASPQGGSSPSFCSETCAESAQDAQRRKEEAKQKKFAELQQQACILMHCAKCKRDGGRRLMTRWLEEVAAGMFVGWLEGGSWCLVGGWRCPLMIGGWSWLEGGWWLAESGWWLAGGCGCGLAGGDTCPVEFPLSWTDSERAEARYLGACFVEFSLSLTAGRIRNAAEATPGVSWVRALFPLNLMDSDRDTWIRALWNSPLAGRIRNAAETRYLGACPVEFSLSLTAGRIRNAAEATPGDTWARALWSLVTFYGRFNNDRWSTRHLDACPVEFPLSWTDSECRGGDTWTRALWSSLLAGRIWNAAKATPGHRGGDTWARALWSLDARYLGACPVEFALSLARHTRLARSPLGPGNLLAGGERVPVPGPSWVLPTFEREALGHLWFHFVSLLDWLGYKCGELGKLFFL</sequence>
<evidence type="ECO:0000259" key="3">
    <source>
        <dbReference type="SMART" id="SM00454"/>
    </source>
</evidence>
<dbReference type="Pfam" id="PF00536">
    <property type="entry name" value="SAM_1"/>
    <property type="match status" value="1"/>
</dbReference>
<evidence type="ECO:0000313" key="4">
    <source>
        <dbReference type="EMBL" id="OLP95505.1"/>
    </source>
</evidence>
<protein>
    <recommendedName>
        <fullName evidence="3">SAM domain-containing protein</fullName>
    </recommendedName>
</protein>
<name>A0A1Q9DJZ2_SYMMI</name>
<keyword evidence="5" id="KW-1185">Reference proteome</keyword>
<keyword evidence="1" id="KW-0175">Coiled coil</keyword>
<feature type="domain" description="SAM" evidence="3">
    <location>
        <begin position="98"/>
        <end position="164"/>
    </location>
</feature>
<evidence type="ECO:0000256" key="2">
    <source>
        <dbReference type="SAM" id="MobiDB-lite"/>
    </source>
</evidence>
<dbReference type="InterPro" id="IPR013761">
    <property type="entry name" value="SAM/pointed_sf"/>
</dbReference>
<dbReference type="InterPro" id="IPR001660">
    <property type="entry name" value="SAM"/>
</dbReference>
<dbReference type="Proteomes" id="UP000186817">
    <property type="component" value="Unassembled WGS sequence"/>
</dbReference>
<dbReference type="AlphaFoldDB" id="A0A1Q9DJZ2"/>
<dbReference type="OrthoDB" id="1919336at2759"/>
<feature type="region of interest" description="Disordered" evidence="2">
    <location>
        <begin position="33"/>
        <end position="60"/>
    </location>
</feature>
<accession>A0A1Q9DJZ2</accession>
<comment type="caution">
    <text evidence="4">The sequence shown here is derived from an EMBL/GenBank/DDBJ whole genome shotgun (WGS) entry which is preliminary data.</text>
</comment>
<evidence type="ECO:0000256" key="1">
    <source>
        <dbReference type="SAM" id="Coils"/>
    </source>
</evidence>
<gene>
    <name evidence="4" type="ORF">AK812_SmicGene22365</name>
</gene>
<evidence type="ECO:0000313" key="5">
    <source>
        <dbReference type="Proteomes" id="UP000186817"/>
    </source>
</evidence>
<dbReference type="SUPFAM" id="SSF47769">
    <property type="entry name" value="SAM/Pointed domain"/>
    <property type="match status" value="1"/>
</dbReference>
<dbReference type="SMART" id="SM00454">
    <property type="entry name" value="SAM"/>
    <property type="match status" value="1"/>
</dbReference>
<proteinExistence type="predicted"/>